<dbReference type="AlphaFoldDB" id="A0A2J7YPX7"/>
<dbReference type="EMBL" id="LJIW01000002">
    <property type="protein sequence ID" value="PNG90064.1"/>
    <property type="molecule type" value="Genomic_DNA"/>
</dbReference>
<reference evidence="2 3" key="1">
    <citation type="submission" date="2015-09" db="EMBL/GenBank/DDBJ databases">
        <title>Genome sequence, genome mining and natural product profiling of a biocontrol bacterium Streptomyces malaysiensis F913.</title>
        <authorList>
            <person name="Xu Y."/>
            <person name="Wei J."/>
            <person name="Xie J."/>
            <person name="Li T."/>
            <person name="Zhou Z."/>
        </authorList>
    </citation>
    <scope>NUCLEOTIDE SEQUENCE [LARGE SCALE GENOMIC DNA]</scope>
    <source>
        <strain evidence="2 3">F913</strain>
    </source>
</reference>
<gene>
    <name evidence="2" type="ORF">SMF913_25529</name>
</gene>
<name>A0A2J7YPX7_STRMQ</name>
<dbReference type="Pfam" id="PF00582">
    <property type="entry name" value="Usp"/>
    <property type="match status" value="1"/>
</dbReference>
<organism evidence="2 3">
    <name type="scientific">Streptomyces malaysiensis</name>
    <dbReference type="NCBI Taxonomy" id="92644"/>
    <lineage>
        <taxon>Bacteria</taxon>
        <taxon>Bacillati</taxon>
        <taxon>Actinomycetota</taxon>
        <taxon>Actinomycetes</taxon>
        <taxon>Kitasatosporales</taxon>
        <taxon>Streptomycetaceae</taxon>
        <taxon>Streptomyces</taxon>
        <taxon>Streptomyces violaceusniger group</taxon>
    </lineage>
</organism>
<dbReference type="InterPro" id="IPR006016">
    <property type="entry name" value="UspA"/>
</dbReference>
<dbReference type="InterPro" id="IPR014729">
    <property type="entry name" value="Rossmann-like_a/b/a_fold"/>
</dbReference>
<dbReference type="Proteomes" id="UP000236520">
    <property type="component" value="Unassembled WGS sequence"/>
</dbReference>
<evidence type="ECO:0000313" key="3">
    <source>
        <dbReference type="Proteomes" id="UP000236520"/>
    </source>
</evidence>
<sequence length="186" mass="19622">MSIEQRAGALADVLVEAARDAGPLVLGSRALSGLGGLLDVQLTDAQFAALDRASAPSLNFPADQLIDASRDASLVVVGRRVRCNAFGAHIGAVTHAVPHHATAPVAVVAHDWHGRPVRGKRSVPPPAGPTGPGNVDRVDILPFHKLGAHKYDALGIPFPLGDTPTPHPDLTERVRERFREHGLRAL</sequence>
<dbReference type="Gene3D" id="3.80.30.10">
    <property type="entry name" value="pyruvate-formate lyase- activating enzyme"/>
    <property type="match status" value="1"/>
</dbReference>
<proteinExistence type="predicted"/>
<keyword evidence="3" id="KW-1185">Reference proteome</keyword>
<evidence type="ECO:0000259" key="1">
    <source>
        <dbReference type="Pfam" id="PF00582"/>
    </source>
</evidence>
<accession>A0A2J7YPX7</accession>
<feature type="domain" description="UspA" evidence="1">
    <location>
        <begin position="64"/>
        <end position="108"/>
    </location>
</feature>
<evidence type="ECO:0000313" key="2">
    <source>
        <dbReference type="EMBL" id="PNG90064.1"/>
    </source>
</evidence>
<protein>
    <recommendedName>
        <fullName evidence="1">UspA domain-containing protein</fullName>
    </recommendedName>
</protein>
<dbReference type="Gene3D" id="3.40.50.620">
    <property type="entry name" value="HUPs"/>
    <property type="match status" value="1"/>
</dbReference>
<dbReference type="SUPFAM" id="SSF52402">
    <property type="entry name" value="Adenine nucleotide alpha hydrolases-like"/>
    <property type="match status" value="1"/>
</dbReference>
<comment type="caution">
    <text evidence="2">The sequence shown here is derived from an EMBL/GenBank/DDBJ whole genome shotgun (WGS) entry which is preliminary data.</text>
</comment>